<organism evidence="1 2">
    <name type="scientific">Rhodocollybia butyracea</name>
    <dbReference type="NCBI Taxonomy" id="206335"/>
    <lineage>
        <taxon>Eukaryota</taxon>
        <taxon>Fungi</taxon>
        <taxon>Dikarya</taxon>
        <taxon>Basidiomycota</taxon>
        <taxon>Agaricomycotina</taxon>
        <taxon>Agaricomycetes</taxon>
        <taxon>Agaricomycetidae</taxon>
        <taxon>Agaricales</taxon>
        <taxon>Marasmiineae</taxon>
        <taxon>Omphalotaceae</taxon>
        <taxon>Rhodocollybia</taxon>
    </lineage>
</organism>
<dbReference type="EMBL" id="JADNRY010000236">
    <property type="protein sequence ID" value="KAF9060586.1"/>
    <property type="molecule type" value="Genomic_DNA"/>
</dbReference>
<protein>
    <submittedName>
        <fullName evidence="1">Uncharacterized protein</fullName>
    </submittedName>
</protein>
<dbReference type="AlphaFoldDB" id="A0A9P5TZ86"/>
<proteinExistence type="predicted"/>
<accession>A0A9P5TZ86</accession>
<dbReference type="Proteomes" id="UP000772434">
    <property type="component" value="Unassembled WGS sequence"/>
</dbReference>
<evidence type="ECO:0000313" key="2">
    <source>
        <dbReference type="Proteomes" id="UP000772434"/>
    </source>
</evidence>
<comment type="caution">
    <text evidence="1">The sequence shown here is derived from an EMBL/GenBank/DDBJ whole genome shotgun (WGS) entry which is preliminary data.</text>
</comment>
<reference evidence="1" key="1">
    <citation type="submission" date="2020-11" db="EMBL/GenBank/DDBJ databases">
        <authorList>
            <consortium name="DOE Joint Genome Institute"/>
            <person name="Ahrendt S."/>
            <person name="Riley R."/>
            <person name="Andreopoulos W."/>
            <person name="Labutti K."/>
            <person name="Pangilinan J."/>
            <person name="Ruiz-Duenas F.J."/>
            <person name="Barrasa J.M."/>
            <person name="Sanchez-Garcia M."/>
            <person name="Camarero S."/>
            <person name="Miyauchi S."/>
            <person name="Serrano A."/>
            <person name="Linde D."/>
            <person name="Babiker R."/>
            <person name="Drula E."/>
            <person name="Ayuso-Fernandez I."/>
            <person name="Pacheco R."/>
            <person name="Padilla G."/>
            <person name="Ferreira P."/>
            <person name="Barriuso J."/>
            <person name="Kellner H."/>
            <person name="Castanera R."/>
            <person name="Alfaro M."/>
            <person name="Ramirez L."/>
            <person name="Pisabarro A.G."/>
            <person name="Kuo A."/>
            <person name="Tritt A."/>
            <person name="Lipzen A."/>
            <person name="He G."/>
            <person name="Yan M."/>
            <person name="Ng V."/>
            <person name="Cullen D."/>
            <person name="Martin F."/>
            <person name="Rosso M.-N."/>
            <person name="Henrissat B."/>
            <person name="Hibbett D."/>
            <person name="Martinez A.T."/>
            <person name="Grigoriev I.V."/>
        </authorList>
    </citation>
    <scope>NUCLEOTIDE SEQUENCE</scope>
    <source>
        <strain evidence="1">AH 40177</strain>
    </source>
</reference>
<sequence length="266" mass="30519">MDGFEYDRVQGWNKDQEWFLMLLDEDEGFVGTLERWEVSRHAAVLLWHVSTLNWNYPISFQNVVAFTLCCRHLVPATQFWERMHHTRSRASSLPPYSSDFGQSQTCQCGLEKVVVRANGAHQSDSRTRHGSRFRARLFEPNAAGPPHVRNPFICYRPLGPFLVPFLIHSLSRSSVIAFRPLVSYALASSLGFAGSACNKKIRSDLTVSSYLALTSSWSFLPFTLPSRGYLFRNSHRIFAYQVGSNGIWFWFYLCPKDIRLARTVLI</sequence>
<evidence type="ECO:0000313" key="1">
    <source>
        <dbReference type="EMBL" id="KAF9060586.1"/>
    </source>
</evidence>
<name>A0A9P5TZ86_9AGAR</name>
<gene>
    <name evidence="1" type="ORF">BDP27DRAFT_408548</name>
</gene>
<keyword evidence="2" id="KW-1185">Reference proteome</keyword>